<dbReference type="InterPro" id="IPR001537">
    <property type="entry name" value="SpoU_MeTrfase"/>
</dbReference>
<evidence type="ECO:0000256" key="2">
    <source>
        <dbReference type="ARBA" id="ARBA00022603"/>
    </source>
</evidence>
<evidence type="ECO:0000313" key="8">
    <source>
        <dbReference type="Proteomes" id="UP000241890"/>
    </source>
</evidence>
<reference evidence="7 8" key="1">
    <citation type="submission" date="2017-12" db="EMBL/GenBank/DDBJ databases">
        <title>Sequencing, de novo assembly and annotation of complete genome of a new Thraustochytrid species, strain FCC1311.</title>
        <authorList>
            <person name="Sedici K."/>
            <person name="Godart F."/>
            <person name="Aiese Cigliano R."/>
            <person name="Sanseverino W."/>
            <person name="Barakat M."/>
            <person name="Ortet P."/>
            <person name="Marechal E."/>
            <person name="Cagnac O."/>
            <person name="Amato A."/>
        </authorList>
    </citation>
    <scope>NUCLEOTIDE SEQUENCE [LARGE SCALE GENOMIC DNA]</scope>
</reference>
<proteinExistence type="inferred from homology"/>
<dbReference type="Gene3D" id="3.40.1280.10">
    <property type="match status" value="1"/>
</dbReference>
<dbReference type="GO" id="GO:0002130">
    <property type="term" value="P:wobble position ribose methylation"/>
    <property type="evidence" value="ECO:0007669"/>
    <property type="project" value="TreeGrafter"/>
</dbReference>
<feature type="domain" description="tRNA/rRNA methyltransferase SpoU type" evidence="6">
    <location>
        <begin position="2"/>
        <end position="148"/>
    </location>
</feature>
<keyword evidence="2 7" id="KW-0489">Methyltransferase</keyword>
<dbReference type="Proteomes" id="UP000241890">
    <property type="component" value="Unassembled WGS sequence"/>
</dbReference>
<sequence>MLDVVLVEPEIPGNTGNVIRLCANAGWRLHLCEPLGFSLEEKAVRRAGLDYHKEIVGKVQVHANLEQCFAEGVPEAVKAGRVFGFSARAEDSVFDVSLRPGDCLVFGSESKGLSQAAAQQFAAQRRLLRIPILRSTRSLNLANAVAIAGFEALRQNGFPGFT</sequence>
<accession>A0A2R5GFI1</accession>
<dbReference type="GO" id="GO:0008173">
    <property type="term" value="F:RNA methyltransferase activity"/>
    <property type="evidence" value="ECO:0007669"/>
    <property type="project" value="InterPro"/>
</dbReference>
<dbReference type="EMBL" id="BEYU01000022">
    <property type="protein sequence ID" value="GBG26604.1"/>
    <property type="molecule type" value="Genomic_DNA"/>
</dbReference>
<dbReference type="InterPro" id="IPR029028">
    <property type="entry name" value="Alpha/beta_knot_MTases"/>
</dbReference>
<keyword evidence="3 7" id="KW-0808">Transferase</keyword>
<protein>
    <submittedName>
        <fullName evidence="7">tRNA cytidine34-2'-O-methyltransferase</fullName>
    </submittedName>
</protein>
<dbReference type="HAMAP" id="MF_01885">
    <property type="entry name" value="tRNA_methyltr_TrmL"/>
    <property type="match status" value="1"/>
</dbReference>
<keyword evidence="8" id="KW-1185">Reference proteome</keyword>
<comment type="caution">
    <text evidence="7">The sequence shown here is derived from an EMBL/GenBank/DDBJ whole genome shotgun (WGS) entry which is preliminary data.</text>
</comment>
<organism evidence="7 8">
    <name type="scientific">Hondaea fermentalgiana</name>
    <dbReference type="NCBI Taxonomy" id="2315210"/>
    <lineage>
        <taxon>Eukaryota</taxon>
        <taxon>Sar</taxon>
        <taxon>Stramenopiles</taxon>
        <taxon>Bigyra</taxon>
        <taxon>Labyrinthulomycetes</taxon>
        <taxon>Thraustochytrida</taxon>
        <taxon>Thraustochytriidae</taxon>
        <taxon>Hondaea</taxon>
    </lineage>
</organism>
<gene>
    <name evidence="7" type="ORF">FCC1311_028252</name>
</gene>
<dbReference type="InParanoid" id="A0A2R5GFI1"/>
<dbReference type="InterPro" id="IPR029026">
    <property type="entry name" value="tRNA_m1G_MTases_N"/>
</dbReference>
<dbReference type="PIRSF" id="PIRSF029256">
    <property type="entry name" value="SpoU_TrmH_prd"/>
    <property type="match status" value="1"/>
</dbReference>
<dbReference type="GO" id="GO:0003723">
    <property type="term" value="F:RNA binding"/>
    <property type="evidence" value="ECO:0007669"/>
    <property type="project" value="InterPro"/>
</dbReference>
<dbReference type="SUPFAM" id="SSF75217">
    <property type="entry name" value="alpha/beta knot"/>
    <property type="match status" value="1"/>
</dbReference>
<evidence type="ECO:0000256" key="4">
    <source>
        <dbReference type="ARBA" id="ARBA00022691"/>
    </source>
</evidence>
<evidence type="ECO:0000256" key="5">
    <source>
        <dbReference type="ARBA" id="ARBA00022694"/>
    </source>
</evidence>
<dbReference type="InterPro" id="IPR016914">
    <property type="entry name" value="TrmL"/>
</dbReference>
<dbReference type="PANTHER" id="PTHR42971">
    <property type="entry name" value="TRNA (CYTIDINE(34)-2'-O)-METHYLTRANSFERASE"/>
    <property type="match status" value="1"/>
</dbReference>
<dbReference type="AlphaFoldDB" id="A0A2R5GFI1"/>
<dbReference type="Pfam" id="PF00588">
    <property type="entry name" value="SpoU_methylase"/>
    <property type="match status" value="1"/>
</dbReference>
<keyword evidence="5" id="KW-0819">tRNA processing</keyword>
<evidence type="ECO:0000313" key="7">
    <source>
        <dbReference type="EMBL" id="GBG26604.1"/>
    </source>
</evidence>
<dbReference type="PANTHER" id="PTHR42971:SF1">
    <property type="entry name" value="TRNA (CYTIDINE(34)-2'-O)-METHYLTRANSFERASE"/>
    <property type="match status" value="1"/>
</dbReference>
<evidence type="ECO:0000259" key="6">
    <source>
        <dbReference type="Pfam" id="PF00588"/>
    </source>
</evidence>
<name>A0A2R5GFI1_9STRA</name>
<keyword evidence="4" id="KW-0949">S-adenosyl-L-methionine</keyword>
<evidence type="ECO:0000256" key="1">
    <source>
        <dbReference type="ARBA" id="ARBA00022490"/>
    </source>
</evidence>
<dbReference type="OrthoDB" id="5580682at2759"/>
<keyword evidence="1" id="KW-0963">Cytoplasm</keyword>
<dbReference type="CDD" id="cd18094">
    <property type="entry name" value="SpoU-like_TrmL"/>
    <property type="match status" value="1"/>
</dbReference>
<evidence type="ECO:0000256" key="3">
    <source>
        <dbReference type="ARBA" id="ARBA00022679"/>
    </source>
</evidence>